<evidence type="ECO:0000313" key="2">
    <source>
        <dbReference type="EMBL" id="RCV34211.1"/>
    </source>
</evidence>
<organism evidence="2">
    <name type="scientific">Setaria italica</name>
    <name type="common">Foxtail millet</name>
    <name type="synonym">Panicum italicum</name>
    <dbReference type="NCBI Taxonomy" id="4555"/>
    <lineage>
        <taxon>Eukaryota</taxon>
        <taxon>Viridiplantae</taxon>
        <taxon>Streptophyta</taxon>
        <taxon>Embryophyta</taxon>
        <taxon>Tracheophyta</taxon>
        <taxon>Spermatophyta</taxon>
        <taxon>Magnoliopsida</taxon>
        <taxon>Liliopsida</taxon>
        <taxon>Poales</taxon>
        <taxon>Poaceae</taxon>
        <taxon>PACMAD clade</taxon>
        <taxon>Panicoideae</taxon>
        <taxon>Panicodae</taxon>
        <taxon>Paniceae</taxon>
        <taxon>Cenchrinae</taxon>
        <taxon>Setaria</taxon>
    </lineage>
</organism>
<name>A0A368RVN7_SETIT</name>
<sequence>MQGKSWQSSKMLHFHEALSTCDRNSGGREGGKHNHKCHGNGSYWVQYPHRPGCCHGKKKAYWYTFGFCSCVGLYRTLVISLV</sequence>
<reference evidence="2" key="1">
    <citation type="journal article" date="2012" name="Nat. Biotechnol.">
        <title>Reference genome sequence of the model plant Setaria.</title>
        <authorList>
            <person name="Bennetzen J.L."/>
            <person name="Schmutz J."/>
            <person name="Wang H."/>
            <person name="Percifield R."/>
            <person name="Hawkins J."/>
            <person name="Pontaroli A.C."/>
            <person name="Estep M."/>
            <person name="Feng L."/>
            <person name="Vaughn J.N."/>
            <person name="Grimwood J."/>
            <person name="Jenkins J."/>
            <person name="Barry K."/>
            <person name="Lindquist E."/>
            <person name="Hellsten U."/>
            <person name="Deshpande S."/>
            <person name="Wang X."/>
            <person name="Wu X."/>
            <person name="Mitros T."/>
            <person name="Triplett J."/>
            <person name="Yang X."/>
            <person name="Ye C.Y."/>
            <person name="Mauro-Herrera M."/>
            <person name="Wang L."/>
            <person name="Li P."/>
            <person name="Sharma M."/>
            <person name="Sharma R."/>
            <person name="Ronald P.C."/>
            <person name="Panaud O."/>
            <person name="Kellogg E.A."/>
            <person name="Brutnell T.P."/>
            <person name="Doust A.N."/>
            <person name="Tuskan G.A."/>
            <person name="Rokhsar D."/>
            <person name="Devos K.M."/>
        </authorList>
    </citation>
    <scope>NUCLEOTIDE SEQUENCE [LARGE SCALE GENOMIC DNA]</scope>
    <source>
        <strain evidence="2">Yugu1</strain>
    </source>
</reference>
<dbReference type="EMBL" id="CM003534">
    <property type="protein sequence ID" value="RCV34211.1"/>
    <property type="molecule type" value="Genomic_DNA"/>
</dbReference>
<accession>A0A368RVN7</accession>
<keyword evidence="1" id="KW-1133">Transmembrane helix</keyword>
<feature type="transmembrane region" description="Helical" evidence="1">
    <location>
        <begin position="60"/>
        <end position="81"/>
    </location>
</feature>
<proteinExistence type="predicted"/>
<keyword evidence="1" id="KW-0472">Membrane</keyword>
<keyword evidence="1" id="KW-0812">Transmembrane</keyword>
<protein>
    <submittedName>
        <fullName evidence="2">Uncharacterized protein</fullName>
    </submittedName>
</protein>
<dbReference type="AlphaFoldDB" id="A0A368RVN7"/>
<reference evidence="2" key="2">
    <citation type="submission" date="2015-07" db="EMBL/GenBank/DDBJ databases">
        <authorList>
            <person name="Noorani M."/>
        </authorList>
    </citation>
    <scope>NUCLEOTIDE SEQUENCE</scope>
    <source>
        <strain evidence="2">Yugu1</strain>
    </source>
</reference>
<gene>
    <name evidence="2" type="ORF">SETIT_7G142800v2</name>
</gene>
<evidence type="ECO:0000256" key="1">
    <source>
        <dbReference type="SAM" id="Phobius"/>
    </source>
</evidence>